<keyword evidence="2 4" id="KW-1133">Transmembrane helix</keyword>
<gene>
    <name evidence="6" type="ORF">HHL15_14590</name>
</gene>
<feature type="transmembrane region" description="Helical" evidence="4">
    <location>
        <begin position="245"/>
        <end position="264"/>
    </location>
</feature>
<comment type="caution">
    <text evidence="6">The sequence shown here is derived from an EMBL/GenBank/DDBJ whole genome shotgun (WGS) entry which is preliminary data.</text>
</comment>
<dbReference type="Pfam" id="PF07690">
    <property type="entry name" value="MFS_1"/>
    <property type="match status" value="1"/>
</dbReference>
<dbReference type="InterPro" id="IPR011701">
    <property type="entry name" value="MFS"/>
</dbReference>
<evidence type="ECO:0000259" key="5">
    <source>
        <dbReference type="PROSITE" id="PS50850"/>
    </source>
</evidence>
<protein>
    <submittedName>
        <fullName evidence="6">MFS transporter</fullName>
    </submittedName>
</protein>
<accession>A0A848G6L3</accession>
<feature type="transmembrane region" description="Helical" evidence="4">
    <location>
        <begin position="332"/>
        <end position="352"/>
    </location>
</feature>
<dbReference type="Gene3D" id="1.20.1250.20">
    <property type="entry name" value="MFS general substrate transporter like domains"/>
    <property type="match status" value="1"/>
</dbReference>
<feature type="transmembrane region" description="Helical" evidence="4">
    <location>
        <begin position="94"/>
        <end position="118"/>
    </location>
</feature>
<proteinExistence type="predicted"/>
<feature type="transmembrane region" description="Helical" evidence="4">
    <location>
        <begin position="271"/>
        <end position="292"/>
    </location>
</feature>
<sequence>MNRNLILLTLSQALMMTVVGLLLSASALVGARLADSAALATLPLALQYLVTLMALPLASRLMAQRGRRPVFVAGALCGGAGLLLAAAGIALGRFSLFCLGAACVGVYGAVGQFYRFAALEAVPPAARGRAVSLTLSGGVLAAFAGPAIARVTRDLLDAPFLASFLGLVACTLLSALLAMALRLPRASPGEATLPCRPLRSLLGDGGLRLALAGGMVGYGVMNLLMTATPLAMLCARLDFGATAGVIQWHLVAMFAPSFLTGALIGRVGTRAVMGLGGVLTLGGVAVALSGTALAHFQVALVLLGVGWNFLYVAATSLLAESWREEDKARVQAINDSLVFGVVSLATFGAGPLVDRFGWEAVNRLAALPVVALLVWVCLQRLRRGGALASRG</sequence>
<feature type="transmembrane region" description="Helical" evidence="4">
    <location>
        <begin position="205"/>
        <end position="225"/>
    </location>
</feature>
<evidence type="ECO:0000256" key="4">
    <source>
        <dbReference type="SAM" id="Phobius"/>
    </source>
</evidence>
<evidence type="ECO:0000256" key="3">
    <source>
        <dbReference type="ARBA" id="ARBA00023136"/>
    </source>
</evidence>
<keyword evidence="1 4" id="KW-0812">Transmembrane</keyword>
<evidence type="ECO:0000313" key="6">
    <source>
        <dbReference type="EMBL" id="NML26979.1"/>
    </source>
</evidence>
<evidence type="ECO:0000256" key="1">
    <source>
        <dbReference type="ARBA" id="ARBA00022692"/>
    </source>
</evidence>
<dbReference type="PANTHER" id="PTHR23534:SF1">
    <property type="entry name" value="MAJOR FACILITATOR SUPERFAMILY PROTEIN"/>
    <property type="match status" value="1"/>
</dbReference>
<dbReference type="AlphaFoldDB" id="A0A848G6L3"/>
<keyword evidence="3 4" id="KW-0472">Membrane</keyword>
<dbReference type="GO" id="GO:0022857">
    <property type="term" value="F:transmembrane transporter activity"/>
    <property type="evidence" value="ECO:0007669"/>
    <property type="project" value="InterPro"/>
</dbReference>
<dbReference type="InterPro" id="IPR020846">
    <property type="entry name" value="MFS_dom"/>
</dbReference>
<dbReference type="EMBL" id="JABBGA010000011">
    <property type="protein sequence ID" value="NML26979.1"/>
    <property type="molecule type" value="Genomic_DNA"/>
</dbReference>
<dbReference type="Proteomes" id="UP000580043">
    <property type="component" value="Unassembled WGS sequence"/>
</dbReference>
<feature type="transmembrane region" description="Helical" evidence="4">
    <location>
        <begin position="161"/>
        <end position="184"/>
    </location>
</feature>
<dbReference type="InterPro" id="IPR036259">
    <property type="entry name" value="MFS_trans_sf"/>
</dbReference>
<dbReference type="RefSeq" id="WP_169146515.1">
    <property type="nucleotide sequence ID" value="NZ_JABBGA010000011.1"/>
</dbReference>
<evidence type="ECO:0000256" key="2">
    <source>
        <dbReference type="ARBA" id="ARBA00022989"/>
    </source>
</evidence>
<organism evidence="6 7">
    <name type="scientific">Zoogloea dura</name>
    <dbReference type="NCBI Taxonomy" id="2728840"/>
    <lineage>
        <taxon>Bacteria</taxon>
        <taxon>Pseudomonadati</taxon>
        <taxon>Pseudomonadota</taxon>
        <taxon>Betaproteobacteria</taxon>
        <taxon>Rhodocyclales</taxon>
        <taxon>Zoogloeaceae</taxon>
        <taxon>Zoogloea</taxon>
    </lineage>
</organism>
<feature type="transmembrane region" description="Helical" evidence="4">
    <location>
        <begin position="298"/>
        <end position="320"/>
    </location>
</feature>
<dbReference type="SUPFAM" id="SSF103473">
    <property type="entry name" value="MFS general substrate transporter"/>
    <property type="match status" value="1"/>
</dbReference>
<reference evidence="6 7" key="1">
    <citation type="submission" date="2020-04" db="EMBL/GenBank/DDBJ databases">
        <title>Zoogloea sp. G-4-1-14 isolated from soil.</title>
        <authorList>
            <person name="Dahal R.H."/>
        </authorList>
    </citation>
    <scope>NUCLEOTIDE SEQUENCE [LARGE SCALE GENOMIC DNA]</scope>
    <source>
        <strain evidence="6 7">G-4-1-14</strain>
    </source>
</reference>
<keyword evidence="7" id="KW-1185">Reference proteome</keyword>
<dbReference type="PANTHER" id="PTHR23534">
    <property type="entry name" value="MFS PERMEASE"/>
    <property type="match status" value="1"/>
</dbReference>
<feature type="transmembrane region" description="Helical" evidence="4">
    <location>
        <begin position="130"/>
        <end position="149"/>
    </location>
</feature>
<feature type="transmembrane region" description="Helical" evidence="4">
    <location>
        <begin position="37"/>
        <end position="58"/>
    </location>
</feature>
<dbReference type="PROSITE" id="PS50850">
    <property type="entry name" value="MFS"/>
    <property type="match status" value="1"/>
</dbReference>
<feature type="transmembrane region" description="Helical" evidence="4">
    <location>
        <begin position="364"/>
        <end position="381"/>
    </location>
</feature>
<feature type="transmembrane region" description="Helical" evidence="4">
    <location>
        <begin position="70"/>
        <end position="88"/>
    </location>
</feature>
<feature type="domain" description="Major facilitator superfamily (MFS) profile" evidence="5">
    <location>
        <begin position="205"/>
        <end position="391"/>
    </location>
</feature>
<evidence type="ECO:0000313" key="7">
    <source>
        <dbReference type="Proteomes" id="UP000580043"/>
    </source>
</evidence>
<name>A0A848G6L3_9RHOO</name>